<evidence type="ECO:0000313" key="3">
    <source>
        <dbReference type="Proteomes" id="UP000601099"/>
    </source>
</evidence>
<reference evidence="2 3" key="1">
    <citation type="submission" date="2020-11" db="EMBL/GenBank/DDBJ databases">
        <title>Hymenobacter sp.</title>
        <authorList>
            <person name="Kim M.K."/>
        </authorList>
    </citation>
    <scope>NUCLEOTIDE SEQUENCE [LARGE SCALE GENOMIC DNA]</scope>
    <source>
        <strain evidence="2 3">BT594</strain>
    </source>
</reference>
<sequence>MIIRAFSRRWQFSLLCLLVLGAPVALAQEAPIKFGKVTAADFVAAPADSAAPAVMLCDFGQSKIVGGREGFHLEFVRTARLLIRRKAGYEWATVDVPLYRNGEQAELLKNLKGLTYNLVNGKLVQEKMADNAIFKENQDKNHLRYRFTLPNVREGSIIEFTYTVESDFLFNLQNWQFQHTIPTHWSEYRTVIPAYFRYKQITRSFLPFAVQEEKAVGYSATFTQRIPGTGSTEDYSISTQALSSRWAMQHVPALNEEPYMTAMRDYFSSIEFELSSIQYPNQEPKDVAATWESIADDLLKEEKFGADLKQKPLLAAQLSGLSLRYPDPRERAAAVVAIVQNSLKYNGEERLYFEKTLADAVKRGSGNAAEVNMLLVQSLRAVGLEAHPLILSTRSHGHVLESMPVLNNFNYVVAHISLANNKELLADATEPVVPVGMLPRRCLNGKGRLLKSPTESRWVSLTPQHQQVQLSTSALALQPSGALKGTTHWEWNGYEGTAARMTEPKELVTQLQHQLGDDTTPPSAAQWKNQQDPTLPLKLDLPLALDGADDKPATIYLTPLLRLGLSTNPFRSESRFFPVDFGVTRDETHQLSITLPAGMAVAEKPQSLTLALPENGGKFFFSCTQEGNKVQFVSRLQLTKVQYSAAEYTALREFYTRIVAKHAEPLVLSTAARP</sequence>
<feature type="signal peptide" evidence="1">
    <location>
        <begin position="1"/>
        <end position="27"/>
    </location>
</feature>
<dbReference type="Gene3D" id="2.60.40.3140">
    <property type="match status" value="1"/>
</dbReference>
<keyword evidence="3" id="KW-1185">Reference proteome</keyword>
<dbReference type="Proteomes" id="UP000601099">
    <property type="component" value="Unassembled WGS sequence"/>
</dbReference>
<dbReference type="Gene3D" id="3.10.620.30">
    <property type="match status" value="1"/>
</dbReference>
<accession>A0ABS0KWZ5</accession>
<organism evidence="2 3">
    <name type="scientific">Hymenobacter guriensis</name>
    <dbReference type="NCBI Taxonomy" id="2793065"/>
    <lineage>
        <taxon>Bacteria</taxon>
        <taxon>Pseudomonadati</taxon>
        <taxon>Bacteroidota</taxon>
        <taxon>Cytophagia</taxon>
        <taxon>Cytophagales</taxon>
        <taxon>Hymenobacteraceae</taxon>
        <taxon>Hymenobacter</taxon>
    </lineage>
</organism>
<name>A0ABS0KWZ5_9BACT</name>
<evidence type="ECO:0000313" key="2">
    <source>
        <dbReference type="EMBL" id="MBG8552384.1"/>
    </source>
</evidence>
<proteinExistence type="predicted"/>
<evidence type="ECO:0000256" key="1">
    <source>
        <dbReference type="SAM" id="SignalP"/>
    </source>
</evidence>
<feature type="chain" id="PRO_5046620116" evidence="1">
    <location>
        <begin position="28"/>
        <end position="674"/>
    </location>
</feature>
<gene>
    <name evidence="2" type="ORF">I5L79_02440</name>
</gene>
<dbReference type="EMBL" id="JADWYK010000001">
    <property type="protein sequence ID" value="MBG8552384.1"/>
    <property type="molecule type" value="Genomic_DNA"/>
</dbReference>
<dbReference type="RefSeq" id="WP_196953423.1">
    <property type="nucleotide sequence ID" value="NZ_JADWYK010000001.1"/>
</dbReference>
<keyword evidence="1" id="KW-0732">Signal</keyword>
<comment type="caution">
    <text evidence="2">The sequence shown here is derived from an EMBL/GenBank/DDBJ whole genome shotgun (WGS) entry which is preliminary data.</text>
</comment>
<protein>
    <submittedName>
        <fullName evidence="2">DUF3858 domain-containing protein</fullName>
    </submittedName>
</protein>
<dbReference type="Gene3D" id="2.60.120.1130">
    <property type="match status" value="1"/>
</dbReference>